<dbReference type="EC" id="3.-.-.-" evidence="5"/>
<dbReference type="Pfam" id="PF01522">
    <property type="entry name" value="Polysacc_deac_1"/>
    <property type="match status" value="1"/>
</dbReference>
<accession>A0ABW5J4Q0</accession>
<keyword evidence="2 5" id="KW-0378">Hydrolase</keyword>
<evidence type="ECO:0000259" key="4">
    <source>
        <dbReference type="PROSITE" id="PS51677"/>
    </source>
</evidence>
<dbReference type="RefSeq" id="WP_340235181.1">
    <property type="nucleotide sequence ID" value="NZ_JBBEWC010000003.1"/>
</dbReference>
<dbReference type="InterPro" id="IPR050248">
    <property type="entry name" value="Polysacc_deacetylase_ArnD"/>
</dbReference>
<gene>
    <name evidence="5" type="ORF">ACFSR2_07980</name>
</gene>
<comment type="caution">
    <text evidence="5">The sequence shown here is derived from an EMBL/GenBank/DDBJ whole genome shotgun (WGS) entry which is preliminary data.</text>
</comment>
<proteinExistence type="predicted"/>
<dbReference type="Gene3D" id="3.20.20.370">
    <property type="entry name" value="Glycoside hydrolase/deacetylase"/>
    <property type="match status" value="1"/>
</dbReference>
<keyword evidence="1" id="KW-0479">Metal-binding</keyword>
<sequence>MKSTLASCLTLVLLLLANLNSIAQSQPFKWPQGARMAISLTFDDGRGSQATKGASLLDEYGIKGTFYVVPSAVKGQLEAWKKVVDKGHEIGNHSLHHSCSGNFVWSRNNALENYTIDKMRAELLEANKQIGTLLGVKAESYAYPCGHTFVGRGKNTQSFVPVVSELFVSGRGWLDEAPVDPSYCDMAQLTGIEMDGKDFEQILPIIEAAGKSGQWLVLAGHETADAGAQTTRLSLLRKICEYAKDPANGIWIAPVDQVARYVKSERKKMGLPE</sequence>
<dbReference type="PANTHER" id="PTHR10587">
    <property type="entry name" value="GLYCOSYL TRANSFERASE-RELATED"/>
    <property type="match status" value="1"/>
</dbReference>
<evidence type="ECO:0000256" key="3">
    <source>
        <dbReference type="SAM" id="SignalP"/>
    </source>
</evidence>
<organism evidence="5 6">
    <name type="scientific">Emticicia soli</name>
    <dbReference type="NCBI Taxonomy" id="2027878"/>
    <lineage>
        <taxon>Bacteria</taxon>
        <taxon>Pseudomonadati</taxon>
        <taxon>Bacteroidota</taxon>
        <taxon>Cytophagia</taxon>
        <taxon>Cytophagales</taxon>
        <taxon>Leadbetterellaceae</taxon>
        <taxon>Emticicia</taxon>
    </lineage>
</organism>
<feature type="signal peptide" evidence="3">
    <location>
        <begin position="1"/>
        <end position="23"/>
    </location>
</feature>
<dbReference type="InterPro" id="IPR011330">
    <property type="entry name" value="Glyco_hydro/deAcase_b/a-brl"/>
</dbReference>
<dbReference type="SUPFAM" id="SSF88713">
    <property type="entry name" value="Glycoside hydrolase/deacetylase"/>
    <property type="match status" value="1"/>
</dbReference>
<evidence type="ECO:0000313" key="6">
    <source>
        <dbReference type="Proteomes" id="UP001597510"/>
    </source>
</evidence>
<keyword evidence="6" id="KW-1185">Reference proteome</keyword>
<dbReference type="PANTHER" id="PTHR10587:SF133">
    <property type="entry name" value="CHITIN DEACETYLASE 1-RELATED"/>
    <property type="match status" value="1"/>
</dbReference>
<dbReference type="PROSITE" id="PS51677">
    <property type="entry name" value="NODB"/>
    <property type="match status" value="1"/>
</dbReference>
<name>A0ABW5J4Q0_9BACT</name>
<dbReference type="Proteomes" id="UP001597510">
    <property type="component" value="Unassembled WGS sequence"/>
</dbReference>
<dbReference type="EMBL" id="JBHULC010000008">
    <property type="protein sequence ID" value="MFD2520816.1"/>
    <property type="molecule type" value="Genomic_DNA"/>
</dbReference>
<dbReference type="CDD" id="cd10967">
    <property type="entry name" value="CE4_GLA_like_6s"/>
    <property type="match status" value="1"/>
</dbReference>
<dbReference type="InterPro" id="IPR002509">
    <property type="entry name" value="NODB_dom"/>
</dbReference>
<evidence type="ECO:0000256" key="1">
    <source>
        <dbReference type="ARBA" id="ARBA00022723"/>
    </source>
</evidence>
<evidence type="ECO:0000313" key="5">
    <source>
        <dbReference type="EMBL" id="MFD2520816.1"/>
    </source>
</evidence>
<feature type="domain" description="NodB homology" evidence="4">
    <location>
        <begin position="36"/>
        <end position="253"/>
    </location>
</feature>
<feature type="chain" id="PRO_5045694310" evidence="3">
    <location>
        <begin position="24"/>
        <end position="273"/>
    </location>
</feature>
<evidence type="ECO:0000256" key="2">
    <source>
        <dbReference type="ARBA" id="ARBA00022801"/>
    </source>
</evidence>
<dbReference type="GO" id="GO:0016787">
    <property type="term" value="F:hydrolase activity"/>
    <property type="evidence" value="ECO:0007669"/>
    <property type="project" value="UniProtKB-KW"/>
</dbReference>
<keyword evidence="3" id="KW-0732">Signal</keyword>
<protein>
    <submittedName>
        <fullName evidence="5">Polysaccharide deacetylase family protein</fullName>
        <ecNumber evidence="5">3.-.-.-</ecNumber>
    </submittedName>
</protein>
<reference evidence="6" key="1">
    <citation type="journal article" date="2019" name="Int. J. Syst. Evol. Microbiol.">
        <title>The Global Catalogue of Microorganisms (GCM) 10K type strain sequencing project: providing services to taxonomists for standard genome sequencing and annotation.</title>
        <authorList>
            <consortium name="The Broad Institute Genomics Platform"/>
            <consortium name="The Broad Institute Genome Sequencing Center for Infectious Disease"/>
            <person name="Wu L."/>
            <person name="Ma J."/>
        </authorList>
    </citation>
    <scope>NUCLEOTIDE SEQUENCE [LARGE SCALE GENOMIC DNA]</scope>
    <source>
        <strain evidence="6">KCTC 52344</strain>
    </source>
</reference>